<evidence type="ECO:0000313" key="2">
    <source>
        <dbReference type="EMBL" id="KAL3783340.1"/>
    </source>
</evidence>
<accession>A0ABD3P585</accession>
<evidence type="ECO:0000313" key="3">
    <source>
        <dbReference type="Proteomes" id="UP001516023"/>
    </source>
</evidence>
<feature type="compositionally biased region" description="Basic and acidic residues" evidence="1">
    <location>
        <begin position="27"/>
        <end position="37"/>
    </location>
</feature>
<proteinExistence type="predicted"/>
<dbReference type="EMBL" id="JABMIG020000263">
    <property type="protein sequence ID" value="KAL3783340.1"/>
    <property type="molecule type" value="Genomic_DNA"/>
</dbReference>
<dbReference type="AlphaFoldDB" id="A0ABD3P585"/>
<feature type="region of interest" description="Disordered" evidence="1">
    <location>
        <begin position="1"/>
        <end position="60"/>
    </location>
</feature>
<gene>
    <name evidence="2" type="ORF">HJC23_011104</name>
</gene>
<organism evidence="2 3">
    <name type="scientific">Cyclotella cryptica</name>
    <dbReference type="NCBI Taxonomy" id="29204"/>
    <lineage>
        <taxon>Eukaryota</taxon>
        <taxon>Sar</taxon>
        <taxon>Stramenopiles</taxon>
        <taxon>Ochrophyta</taxon>
        <taxon>Bacillariophyta</taxon>
        <taxon>Coscinodiscophyceae</taxon>
        <taxon>Thalassiosirophycidae</taxon>
        <taxon>Stephanodiscales</taxon>
        <taxon>Stephanodiscaceae</taxon>
        <taxon>Cyclotella</taxon>
    </lineage>
</organism>
<keyword evidence="3" id="KW-1185">Reference proteome</keyword>
<dbReference type="Proteomes" id="UP001516023">
    <property type="component" value="Unassembled WGS sequence"/>
</dbReference>
<name>A0ABD3P585_9STRA</name>
<sequence>MFESESPTPPMSPHDDGASHEQTMNEVHPEYRRRSTHDVSYAAASHHGKKHPQSNSEGCQQSWAETDWEELVKIWTREIMTTSAEQLSSLSSSDEFRENYDAGLDDHGVASGGRMRESDLLLLSLGQNWGAADEAGGILEDSNESHFDKSQHVERNFNLHCQEQSKTKGRLQNRLWLSRRRCTV</sequence>
<reference evidence="2 3" key="1">
    <citation type="journal article" date="2020" name="G3 (Bethesda)">
        <title>Improved Reference Genome for Cyclotella cryptica CCMP332, a Model for Cell Wall Morphogenesis, Salinity Adaptation, and Lipid Production in Diatoms (Bacillariophyta).</title>
        <authorList>
            <person name="Roberts W.R."/>
            <person name="Downey K.M."/>
            <person name="Ruck E.C."/>
            <person name="Traller J.C."/>
            <person name="Alverson A.J."/>
        </authorList>
    </citation>
    <scope>NUCLEOTIDE SEQUENCE [LARGE SCALE GENOMIC DNA]</scope>
    <source>
        <strain evidence="2 3">CCMP332</strain>
    </source>
</reference>
<protein>
    <submittedName>
        <fullName evidence="2">Uncharacterized protein</fullName>
    </submittedName>
</protein>
<comment type="caution">
    <text evidence="2">The sequence shown here is derived from an EMBL/GenBank/DDBJ whole genome shotgun (WGS) entry which is preliminary data.</text>
</comment>
<evidence type="ECO:0000256" key="1">
    <source>
        <dbReference type="SAM" id="MobiDB-lite"/>
    </source>
</evidence>